<feature type="region of interest" description="Disordered" evidence="1">
    <location>
        <begin position="77"/>
        <end position="105"/>
    </location>
</feature>
<gene>
    <name evidence="2" type="ORF">HFP15_41350</name>
</gene>
<evidence type="ECO:0000256" key="1">
    <source>
        <dbReference type="SAM" id="MobiDB-lite"/>
    </source>
</evidence>
<accession>A0ABX1JI70</accession>
<sequence>MNSTANTDLSSVADTANRAAIFEPMTNEDERPTITVAGVHVALYVDPASRQVRVSSISTTPSRGCCATTRTAQFHCASASRATSRSRADKPIARPSARARAFRAP</sequence>
<name>A0ABX1JI70_9PSEU</name>
<dbReference type="EMBL" id="JAAXLS010000090">
    <property type="protein sequence ID" value="NKQ59303.1"/>
    <property type="molecule type" value="Genomic_DNA"/>
</dbReference>
<feature type="compositionally biased region" description="Low complexity" evidence="1">
    <location>
        <begin position="93"/>
        <end position="105"/>
    </location>
</feature>
<dbReference type="Proteomes" id="UP000715441">
    <property type="component" value="Unassembled WGS sequence"/>
</dbReference>
<reference evidence="2 3" key="1">
    <citation type="submission" date="2020-04" db="EMBL/GenBank/DDBJ databases">
        <title>Novel species.</title>
        <authorList>
            <person name="Teo W.F.A."/>
            <person name="Lipun K."/>
            <person name="Srisuk N."/>
            <person name="Duangmal K."/>
        </authorList>
    </citation>
    <scope>NUCLEOTIDE SEQUENCE [LARGE SCALE GENOMIC DNA]</scope>
    <source>
        <strain evidence="2 3">K13G38</strain>
    </source>
</reference>
<proteinExistence type="predicted"/>
<protein>
    <submittedName>
        <fullName evidence="2">Uncharacterized protein</fullName>
    </submittedName>
</protein>
<organism evidence="2 3">
    <name type="scientific">Amycolatopsis acididurans</name>
    <dbReference type="NCBI Taxonomy" id="2724524"/>
    <lineage>
        <taxon>Bacteria</taxon>
        <taxon>Bacillati</taxon>
        <taxon>Actinomycetota</taxon>
        <taxon>Actinomycetes</taxon>
        <taxon>Pseudonocardiales</taxon>
        <taxon>Pseudonocardiaceae</taxon>
        <taxon>Amycolatopsis</taxon>
    </lineage>
</organism>
<evidence type="ECO:0000313" key="2">
    <source>
        <dbReference type="EMBL" id="NKQ59303.1"/>
    </source>
</evidence>
<evidence type="ECO:0000313" key="3">
    <source>
        <dbReference type="Proteomes" id="UP000715441"/>
    </source>
</evidence>
<dbReference type="RefSeq" id="WP_168523969.1">
    <property type="nucleotide sequence ID" value="NZ_JAAXLS010000090.1"/>
</dbReference>
<comment type="caution">
    <text evidence="2">The sequence shown here is derived from an EMBL/GenBank/DDBJ whole genome shotgun (WGS) entry which is preliminary data.</text>
</comment>
<keyword evidence="3" id="KW-1185">Reference proteome</keyword>